<evidence type="ECO:0000313" key="4">
    <source>
        <dbReference type="Proteomes" id="UP000191931"/>
    </source>
</evidence>
<dbReference type="Pfam" id="PF13495">
    <property type="entry name" value="Phage_int_SAM_4"/>
    <property type="match status" value="1"/>
</dbReference>
<proteinExistence type="predicted"/>
<dbReference type="EMBL" id="FWEV01000044">
    <property type="protein sequence ID" value="SLM28473.1"/>
    <property type="molecule type" value="Genomic_DNA"/>
</dbReference>
<dbReference type="InterPro" id="IPR010998">
    <property type="entry name" value="Integrase_recombinase_N"/>
</dbReference>
<evidence type="ECO:0000313" key="3">
    <source>
        <dbReference type="EMBL" id="SLM28473.1"/>
    </source>
</evidence>
<reference evidence="3 4" key="1">
    <citation type="submission" date="2017-03" db="EMBL/GenBank/DDBJ databases">
        <authorList>
            <person name="Afonso C.L."/>
            <person name="Miller P.J."/>
            <person name="Scott M.A."/>
            <person name="Spackman E."/>
            <person name="Goraichik I."/>
            <person name="Dimitrov K.M."/>
            <person name="Suarez D.L."/>
            <person name="Swayne D.E."/>
        </authorList>
    </citation>
    <scope>NUCLEOTIDE SEQUENCE [LARGE SCALE GENOMIC DNA]</scope>
    <source>
        <strain evidence="3">PRJEB14757</strain>
    </source>
</reference>
<name>A0A1W1H7P6_9BACT</name>
<sequence>MNHTISTENKPKLLDEIRAIMRVRRYSIHTERSYCDWIKRYINFHKPRKL</sequence>
<dbReference type="RefSeq" id="WP_087881784.1">
    <property type="nucleotide sequence ID" value="NZ_LT828549.1"/>
</dbReference>
<organism evidence="3 4">
    <name type="scientific">Desulfamplus magnetovallimortis</name>
    <dbReference type="NCBI Taxonomy" id="1246637"/>
    <lineage>
        <taxon>Bacteria</taxon>
        <taxon>Pseudomonadati</taxon>
        <taxon>Thermodesulfobacteriota</taxon>
        <taxon>Desulfobacteria</taxon>
        <taxon>Desulfobacterales</taxon>
        <taxon>Desulfobacteraceae</taxon>
        <taxon>Desulfamplus</taxon>
    </lineage>
</organism>
<feature type="domain" description="Integrase SAM-like N-terminal" evidence="2">
    <location>
        <begin position="13"/>
        <end position="48"/>
    </location>
</feature>
<dbReference type="Gene3D" id="1.10.150.130">
    <property type="match status" value="1"/>
</dbReference>
<dbReference type="AlphaFoldDB" id="A0A1W1H7P6"/>
<accession>A0A1W1H7P6</accession>
<dbReference type="OrthoDB" id="9801717at2"/>
<dbReference type="InterPro" id="IPR004107">
    <property type="entry name" value="Integrase_SAM-like_N"/>
</dbReference>
<keyword evidence="4" id="KW-1185">Reference proteome</keyword>
<dbReference type="Proteomes" id="UP000191931">
    <property type="component" value="Unassembled WGS sequence"/>
</dbReference>
<dbReference type="STRING" id="1246637.MTBBW1_1380020"/>
<protein>
    <recommendedName>
        <fullName evidence="2">Integrase SAM-like N-terminal domain-containing protein</fullName>
    </recommendedName>
</protein>
<dbReference type="GO" id="GO:0015074">
    <property type="term" value="P:DNA integration"/>
    <property type="evidence" value="ECO:0007669"/>
    <property type="project" value="InterPro"/>
</dbReference>
<evidence type="ECO:0000256" key="1">
    <source>
        <dbReference type="ARBA" id="ARBA00023125"/>
    </source>
</evidence>
<keyword evidence="1" id="KW-0238">DNA-binding</keyword>
<dbReference type="GO" id="GO:0003677">
    <property type="term" value="F:DNA binding"/>
    <property type="evidence" value="ECO:0007669"/>
    <property type="project" value="UniProtKB-KW"/>
</dbReference>
<evidence type="ECO:0000259" key="2">
    <source>
        <dbReference type="Pfam" id="PF13495"/>
    </source>
</evidence>
<gene>
    <name evidence="3" type="ORF">MTBBW1_1380020</name>
</gene>